<keyword evidence="5 6" id="KW-0961">Cell wall biogenesis/degradation</keyword>
<evidence type="ECO:0000256" key="6">
    <source>
        <dbReference type="PROSITE-ProRule" id="PRU01373"/>
    </source>
</evidence>
<evidence type="ECO:0000256" key="2">
    <source>
        <dbReference type="ARBA" id="ARBA00022679"/>
    </source>
</evidence>
<gene>
    <name evidence="9" type="ORF">ACFPCY_41105</name>
</gene>
<organism evidence="9 10">
    <name type="scientific">Actinomadura gamaensis</name>
    <dbReference type="NCBI Taxonomy" id="1763541"/>
    <lineage>
        <taxon>Bacteria</taxon>
        <taxon>Bacillati</taxon>
        <taxon>Actinomycetota</taxon>
        <taxon>Actinomycetes</taxon>
        <taxon>Streptosporangiales</taxon>
        <taxon>Thermomonosporaceae</taxon>
        <taxon>Actinomadura</taxon>
    </lineage>
</organism>
<dbReference type="Gene3D" id="2.40.440.10">
    <property type="entry name" value="L,D-transpeptidase catalytic domain-like"/>
    <property type="match status" value="1"/>
</dbReference>
<comment type="caution">
    <text evidence="9">The sequence shown here is derived from an EMBL/GenBank/DDBJ whole genome shotgun (WGS) entry which is preliminary data.</text>
</comment>
<keyword evidence="7" id="KW-0732">Signal</keyword>
<sequence>MRRILLGLVPLAIAGTISTVLPGTAQAAVGHAPDRTALTATTRTPADTVSAQARTLHYGDKGKAVKYLQQRLRALHYDPGAVDGHYGKDLRYAVYAFQRVNHISPSSTVGPRTWRALAHPAQPARVIKGGAANRVEVSKSRQLVVVYQRNQVKLITITSTGSGKRYCSGGSCAYARTPSGNFHVQRKINGWRHAPLGLLYKPIYFHGGYALHGNPSVPLYPASHGCARIPMYHTADLLFRLIPVGTAVYVR</sequence>
<feature type="active site" description="Nucleophile" evidence="6">
    <location>
        <position position="226"/>
    </location>
</feature>
<name>A0ABV9UCZ7_9ACTN</name>
<evidence type="ECO:0000313" key="10">
    <source>
        <dbReference type="Proteomes" id="UP001595872"/>
    </source>
</evidence>
<dbReference type="InterPro" id="IPR005490">
    <property type="entry name" value="LD_TPept_cat_dom"/>
</dbReference>
<dbReference type="InterPro" id="IPR036365">
    <property type="entry name" value="PGBD-like_sf"/>
</dbReference>
<keyword evidence="10" id="KW-1185">Reference proteome</keyword>
<evidence type="ECO:0000259" key="8">
    <source>
        <dbReference type="PROSITE" id="PS52029"/>
    </source>
</evidence>
<dbReference type="SUPFAM" id="SSF141523">
    <property type="entry name" value="L,D-transpeptidase catalytic domain-like"/>
    <property type="match status" value="1"/>
</dbReference>
<evidence type="ECO:0000256" key="7">
    <source>
        <dbReference type="SAM" id="SignalP"/>
    </source>
</evidence>
<dbReference type="Proteomes" id="UP001595872">
    <property type="component" value="Unassembled WGS sequence"/>
</dbReference>
<accession>A0ABV9UCZ7</accession>
<feature type="signal peptide" evidence="7">
    <location>
        <begin position="1"/>
        <end position="27"/>
    </location>
</feature>
<evidence type="ECO:0000313" key="9">
    <source>
        <dbReference type="EMBL" id="MFC4913744.1"/>
    </source>
</evidence>
<protein>
    <submittedName>
        <fullName evidence="9">Peptidoglycan-binding protein</fullName>
    </submittedName>
</protein>
<dbReference type="Pfam" id="PF01471">
    <property type="entry name" value="PG_binding_1"/>
    <property type="match status" value="1"/>
</dbReference>
<dbReference type="Gene3D" id="1.10.101.10">
    <property type="entry name" value="PGBD-like superfamily/PGBD"/>
    <property type="match status" value="1"/>
</dbReference>
<dbReference type="InterPro" id="IPR002477">
    <property type="entry name" value="Peptidoglycan-bd-like"/>
</dbReference>
<feature type="domain" description="L,D-TPase catalytic" evidence="8">
    <location>
        <begin position="133"/>
        <end position="251"/>
    </location>
</feature>
<evidence type="ECO:0000256" key="4">
    <source>
        <dbReference type="ARBA" id="ARBA00022984"/>
    </source>
</evidence>
<evidence type="ECO:0000256" key="1">
    <source>
        <dbReference type="ARBA" id="ARBA00004752"/>
    </source>
</evidence>
<dbReference type="Pfam" id="PF03734">
    <property type="entry name" value="YkuD"/>
    <property type="match status" value="1"/>
</dbReference>
<reference evidence="10" key="1">
    <citation type="journal article" date="2019" name="Int. J. Syst. Evol. Microbiol.">
        <title>The Global Catalogue of Microorganisms (GCM) 10K type strain sequencing project: providing services to taxonomists for standard genome sequencing and annotation.</title>
        <authorList>
            <consortium name="The Broad Institute Genomics Platform"/>
            <consortium name="The Broad Institute Genome Sequencing Center for Infectious Disease"/>
            <person name="Wu L."/>
            <person name="Ma J."/>
        </authorList>
    </citation>
    <scope>NUCLEOTIDE SEQUENCE [LARGE SCALE GENOMIC DNA]</scope>
    <source>
        <strain evidence="10">KLKA75</strain>
    </source>
</reference>
<keyword evidence="2" id="KW-0808">Transferase</keyword>
<feature type="active site" description="Proton donor/acceptor" evidence="6">
    <location>
        <position position="212"/>
    </location>
</feature>
<feature type="chain" id="PRO_5046360037" evidence="7">
    <location>
        <begin position="28"/>
        <end position="251"/>
    </location>
</feature>
<dbReference type="PROSITE" id="PS52029">
    <property type="entry name" value="LD_TPASE"/>
    <property type="match status" value="1"/>
</dbReference>
<proteinExistence type="predicted"/>
<dbReference type="InterPro" id="IPR050979">
    <property type="entry name" value="LD-transpeptidase"/>
</dbReference>
<keyword evidence="4 6" id="KW-0573">Peptidoglycan synthesis</keyword>
<dbReference type="RefSeq" id="WP_378264956.1">
    <property type="nucleotide sequence ID" value="NZ_JBHSIT010000019.1"/>
</dbReference>
<dbReference type="SUPFAM" id="SSF47090">
    <property type="entry name" value="PGBD-like"/>
    <property type="match status" value="1"/>
</dbReference>
<comment type="pathway">
    <text evidence="1 6">Cell wall biogenesis; peptidoglycan biosynthesis.</text>
</comment>
<dbReference type="InterPro" id="IPR038063">
    <property type="entry name" value="Transpep_catalytic_dom"/>
</dbReference>
<keyword evidence="3 6" id="KW-0133">Cell shape</keyword>
<evidence type="ECO:0000256" key="3">
    <source>
        <dbReference type="ARBA" id="ARBA00022960"/>
    </source>
</evidence>
<evidence type="ECO:0000256" key="5">
    <source>
        <dbReference type="ARBA" id="ARBA00023316"/>
    </source>
</evidence>
<dbReference type="PANTHER" id="PTHR30582:SF2">
    <property type="entry name" value="L,D-TRANSPEPTIDASE YCIB-RELATED"/>
    <property type="match status" value="1"/>
</dbReference>
<dbReference type="PANTHER" id="PTHR30582">
    <property type="entry name" value="L,D-TRANSPEPTIDASE"/>
    <property type="match status" value="1"/>
</dbReference>
<dbReference type="CDD" id="cd16913">
    <property type="entry name" value="YkuD_like"/>
    <property type="match status" value="1"/>
</dbReference>
<dbReference type="EMBL" id="JBHSIT010000019">
    <property type="protein sequence ID" value="MFC4913744.1"/>
    <property type="molecule type" value="Genomic_DNA"/>
</dbReference>
<dbReference type="InterPro" id="IPR036366">
    <property type="entry name" value="PGBDSf"/>
</dbReference>